<organism evidence="7 8">
    <name type="scientific">Sphingobacterium allocomposti</name>
    <dbReference type="NCBI Taxonomy" id="415956"/>
    <lineage>
        <taxon>Bacteria</taxon>
        <taxon>Pseudomonadati</taxon>
        <taxon>Bacteroidota</taxon>
        <taxon>Sphingobacteriia</taxon>
        <taxon>Sphingobacteriales</taxon>
        <taxon>Sphingobacteriaceae</taxon>
        <taxon>Sphingobacterium</taxon>
    </lineage>
</organism>
<feature type="domain" description="Enoyl-CoA hydratase/isomerase" evidence="6">
    <location>
        <begin position="97"/>
        <end position="247"/>
    </location>
</feature>
<evidence type="ECO:0000313" key="7">
    <source>
        <dbReference type="EMBL" id="TYP94169.1"/>
    </source>
</evidence>
<dbReference type="Pfam" id="PF16113">
    <property type="entry name" value="ECH_2"/>
    <property type="match status" value="1"/>
</dbReference>
<evidence type="ECO:0000313" key="8">
    <source>
        <dbReference type="Proteomes" id="UP000325105"/>
    </source>
</evidence>
<sequence>MNLLLNKMPRYFTVTKDVTGVVFIQPDPGSLPQYDQYLDCFEEFFDTTVAFLQQPDTAGIIYSRVLPTDIPYDTLIELSDSTPSFGARLEALLSRIQYVAKAPKPLVALMDGVNQGVVLATALWASIRIATDSASFCFPECRYGLLPPLGAATFTFRRTGVANALPWLIQGTAIPSAVALNGRLVDQLASDMTAALAAAKRWIGSEQTDSRKAQGIGGAQDGASEIADWEKRANLHIPGISACLHIAEAREDEVTQLLAMEYQHYAAVLQDSRTRSMVRTLYRGVREAQQPLPEQTLDFELQKLGVVGAGMMGAGIALEAARAGVQVILKDVTYEQAVRGKEYAEKVTAKLVQQQRLDESARQSLLQRIQPTAEISDLAKSDLIIEAVFEDKELKAKVTAEAMTYLDEDGFFASNTTSLPITSLATSMSRPERFIGMHFFSPVDRMPLVEIICGKQTSGETRAKALAVVRKLGKVPITVHDSPAFFTSRIFFNYLLEAITMLLEGIPASVIETEARTSGFAVGPLAVLDEISLPLMLHVYDQLPQLHESQRRAYTYLTKLVGAGREGRKAGKGFYTYDIRSGTKSIWADDEVTTGREAAAGSHVGRRLLHIMALDSFRCLDEGVLERPIDGDIGSILGVGYAPQTGGVFGHIDQIGLQTFVEECRSFRPSGEQWDIPPTLVRLAEKRFSFYTGFRSNWRV</sequence>
<keyword evidence="2" id="KW-0520">NAD</keyword>
<dbReference type="InterPro" id="IPR029045">
    <property type="entry name" value="ClpP/crotonase-like_dom_sf"/>
</dbReference>
<feature type="domain" description="3-hydroxyacyl-CoA dehydrogenase NAD binding" evidence="5">
    <location>
        <begin position="303"/>
        <end position="481"/>
    </location>
</feature>
<dbReference type="Pfam" id="PF02737">
    <property type="entry name" value="3HCDH_N"/>
    <property type="match status" value="1"/>
</dbReference>
<name>A0A5S5DHQ7_9SPHI</name>
<dbReference type="PANTHER" id="PTHR43612">
    <property type="entry name" value="TRIFUNCTIONAL ENZYME SUBUNIT ALPHA"/>
    <property type="match status" value="1"/>
</dbReference>
<comment type="catalytic activity">
    <reaction evidence="3">
        <text>a (3S)-3-hydroxyacyl-CoA + NAD(+) = a 3-oxoacyl-CoA + NADH + H(+)</text>
        <dbReference type="Rhea" id="RHEA:22432"/>
        <dbReference type="ChEBI" id="CHEBI:15378"/>
        <dbReference type="ChEBI" id="CHEBI:57318"/>
        <dbReference type="ChEBI" id="CHEBI:57540"/>
        <dbReference type="ChEBI" id="CHEBI:57945"/>
        <dbReference type="ChEBI" id="CHEBI:90726"/>
        <dbReference type="EC" id="1.1.1.35"/>
    </reaction>
</comment>
<dbReference type="CDD" id="cd06558">
    <property type="entry name" value="crotonase-like"/>
    <property type="match status" value="1"/>
</dbReference>
<dbReference type="GO" id="GO:0004300">
    <property type="term" value="F:enoyl-CoA hydratase activity"/>
    <property type="evidence" value="ECO:0007669"/>
    <property type="project" value="TreeGrafter"/>
</dbReference>
<dbReference type="PANTHER" id="PTHR43612:SF3">
    <property type="entry name" value="TRIFUNCTIONAL ENZYME SUBUNIT ALPHA, MITOCHONDRIAL"/>
    <property type="match status" value="1"/>
</dbReference>
<keyword evidence="8" id="KW-1185">Reference proteome</keyword>
<evidence type="ECO:0000256" key="3">
    <source>
        <dbReference type="ARBA" id="ARBA00049556"/>
    </source>
</evidence>
<dbReference type="RefSeq" id="WP_148908990.1">
    <property type="nucleotide sequence ID" value="NZ_VNHX01000013.1"/>
</dbReference>
<protein>
    <submittedName>
        <fullName evidence="7">3-hydroxyacyl-CoA dehydrogenase/enoyl-CoA hydratase/3-hydroxybutyryl-CoA epimerase</fullName>
    </submittedName>
</protein>
<dbReference type="Gene3D" id="1.10.1040.50">
    <property type="match status" value="1"/>
</dbReference>
<dbReference type="SUPFAM" id="SSF52096">
    <property type="entry name" value="ClpP/crotonase"/>
    <property type="match status" value="1"/>
</dbReference>
<evidence type="ECO:0000259" key="6">
    <source>
        <dbReference type="Pfam" id="PF16113"/>
    </source>
</evidence>
<dbReference type="InterPro" id="IPR006176">
    <property type="entry name" value="3-OHacyl-CoA_DH_NAD-bd"/>
</dbReference>
<dbReference type="Gene3D" id="3.90.226.10">
    <property type="entry name" value="2-enoyl-CoA Hydratase, Chain A, domain 1"/>
    <property type="match status" value="1"/>
</dbReference>
<dbReference type="OrthoDB" id="9771883at2"/>
<proteinExistence type="predicted"/>
<evidence type="ECO:0000256" key="2">
    <source>
        <dbReference type="ARBA" id="ARBA00023027"/>
    </source>
</evidence>
<dbReference type="Proteomes" id="UP000325105">
    <property type="component" value="Unassembled WGS sequence"/>
</dbReference>
<dbReference type="InterPro" id="IPR045004">
    <property type="entry name" value="ECH_dom"/>
</dbReference>
<keyword evidence="1" id="KW-0560">Oxidoreductase</keyword>
<dbReference type="FunFam" id="3.40.50.720:FF:000009">
    <property type="entry name" value="Fatty oxidation complex, alpha subunit"/>
    <property type="match status" value="1"/>
</dbReference>
<dbReference type="UniPathway" id="UPA00659"/>
<dbReference type="GO" id="GO:0006635">
    <property type="term" value="P:fatty acid beta-oxidation"/>
    <property type="evidence" value="ECO:0007669"/>
    <property type="project" value="UniProtKB-UniPathway"/>
</dbReference>
<evidence type="ECO:0000256" key="1">
    <source>
        <dbReference type="ARBA" id="ARBA00023002"/>
    </source>
</evidence>
<dbReference type="GO" id="GO:0016509">
    <property type="term" value="F:long-chain (3S)-3-hydroxyacyl-CoA dehydrogenase (NAD+) activity"/>
    <property type="evidence" value="ECO:0007669"/>
    <property type="project" value="TreeGrafter"/>
</dbReference>
<dbReference type="EMBL" id="VNHX01000013">
    <property type="protein sequence ID" value="TYP94169.1"/>
    <property type="molecule type" value="Genomic_DNA"/>
</dbReference>
<dbReference type="SUPFAM" id="SSF51735">
    <property type="entry name" value="NAD(P)-binding Rossmann-fold domains"/>
    <property type="match status" value="1"/>
</dbReference>
<dbReference type="AlphaFoldDB" id="A0A5S5DHQ7"/>
<reference evidence="7 8" key="1">
    <citation type="submission" date="2019-07" db="EMBL/GenBank/DDBJ databases">
        <title>Genomic Encyclopedia of Archaeal and Bacterial Type Strains, Phase II (KMG-II): from individual species to whole genera.</title>
        <authorList>
            <person name="Goeker M."/>
        </authorList>
    </citation>
    <scope>NUCLEOTIDE SEQUENCE [LARGE SCALE GENOMIC DNA]</scope>
    <source>
        <strain evidence="7 8">DSM 18850</strain>
    </source>
</reference>
<dbReference type="Gene3D" id="3.40.50.720">
    <property type="entry name" value="NAD(P)-binding Rossmann-like Domain"/>
    <property type="match status" value="1"/>
</dbReference>
<dbReference type="InterPro" id="IPR050136">
    <property type="entry name" value="FA_oxidation_alpha_subunit"/>
</dbReference>
<comment type="caution">
    <text evidence="7">The sequence shown here is derived from an EMBL/GenBank/DDBJ whole genome shotgun (WGS) entry which is preliminary data.</text>
</comment>
<dbReference type="Pfam" id="PF00725">
    <property type="entry name" value="3HCDH"/>
    <property type="match status" value="1"/>
</dbReference>
<dbReference type="SUPFAM" id="SSF48179">
    <property type="entry name" value="6-phosphogluconate dehydrogenase C-terminal domain-like"/>
    <property type="match status" value="2"/>
</dbReference>
<gene>
    <name evidence="7" type="ORF">BC792_11337</name>
</gene>
<accession>A0A5S5DHQ7</accession>
<dbReference type="InterPro" id="IPR006108">
    <property type="entry name" value="3HC_DH_C"/>
</dbReference>
<feature type="domain" description="3-hydroxyacyl-CoA dehydrogenase C-terminal" evidence="4">
    <location>
        <begin position="485"/>
        <end position="577"/>
    </location>
</feature>
<evidence type="ECO:0000259" key="4">
    <source>
        <dbReference type="Pfam" id="PF00725"/>
    </source>
</evidence>
<dbReference type="InterPro" id="IPR008927">
    <property type="entry name" value="6-PGluconate_DH-like_C_sf"/>
</dbReference>
<dbReference type="GO" id="GO:0070403">
    <property type="term" value="F:NAD+ binding"/>
    <property type="evidence" value="ECO:0007669"/>
    <property type="project" value="InterPro"/>
</dbReference>
<dbReference type="InterPro" id="IPR036291">
    <property type="entry name" value="NAD(P)-bd_dom_sf"/>
</dbReference>
<evidence type="ECO:0000259" key="5">
    <source>
        <dbReference type="Pfam" id="PF02737"/>
    </source>
</evidence>